<dbReference type="PROSITE" id="PS50158">
    <property type="entry name" value="ZF_CCHC"/>
    <property type="match status" value="1"/>
</dbReference>
<protein>
    <recommendedName>
        <fullName evidence="9">CCHC-type domain-containing protein</fullName>
    </recommendedName>
</protein>
<dbReference type="Ensembl" id="ENSGMOT00000055949.1">
    <property type="protein sequence ID" value="ENSGMOP00000049169.1"/>
    <property type="gene ID" value="ENSGMOG00000032584.1"/>
</dbReference>
<dbReference type="InterPro" id="IPR001995">
    <property type="entry name" value="Peptidase_A2_cat"/>
</dbReference>
<dbReference type="AlphaFoldDB" id="A0A8C5BPH9"/>
<dbReference type="InterPro" id="IPR036875">
    <property type="entry name" value="Znf_CCHC_sf"/>
</dbReference>
<dbReference type="GeneTree" id="ENSGT00940000165751"/>
<dbReference type="SUPFAM" id="SSF57756">
    <property type="entry name" value="Retrovirus zinc finger-like domains"/>
    <property type="match status" value="1"/>
</dbReference>
<sequence>MALRRFEAEQRHLDREADLERRRLALEIERLRTESELQREKFRLIAEGEMRGTEAGESRSGAEGNLSNMIRFLPRFNDRDPDIFFSLFEGIADQREWDDAERTLLLQAVLEGRAQDAYVALSVVERRCYKSVKAAVLRAYEQVPEFYRQHFRNWRKGDRQTYSEVARDLVGYFNRWCSAVNVVTLEQLSDLVVLEQFKNIVPEHLAAFINEHKVKTAAEAAVLSDEYALTHRPVIHDRDERRTTRYNGKDSGQAVFRQDSSYRNKADNERCHYCDESGHWKRYCPSLRNRLPTKSNFSGPSSANGVGCVANVRQSNPTPNVEQVNKDPTEVTASKGGSGCGVLDLPGEGQCFSESAIGHVGEGYGPFITDGFVSLVGSSEKRPVKILRDTGATETFVVESVLPFSGQSSTGNVVLIRGMGVQTMSVPLHHIELSSDLVKGNVVVGVCPALPVLGVHIILGNKLAGDRVWPSGPALPIVTLEPSQSSQGRGISCSSKRETTPPKSDQSEGEDALDGRHSTEQKLGSSDESKSDSEEEEQKLWEETQIFKGLKRRPGEQSPSGSEASNYSSSSRSRRRNQHRQKKAGFNYPESLPPVGGLKRRLEGKLESLKEVHRARQAKLRRMEGDVENARSSMENLEGSASDKRLRFSRAMTQYTNNLVECLQEKVVEINLLELELHTLLADQMESLLADRRKSV</sequence>
<keyword evidence="8" id="KW-1185">Reference proteome</keyword>
<proteinExistence type="predicted"/>
<feature type="coiled-coil region" evidence="2">
    <location>
        <begin position="3"/>
        <end position="41"/>
    </location>
</feature>
<accession>A0A8C5BPH9</accession>
<keyword evidence="1" id="KW-0862">Zinc</keyword>
<dbReference type="InterPro" id="IPR038269">
    <property type="entry name" value="SCAN_sf"/>
</dbReference>
<dbReference type="SUPFAM" id="SSF47353">
    <property type="entry name" value="Retrovirus capsid dimerization domain-like"/>
    <property type="match status" value="1"/>
</dbReference>
<feature type="domain" description="Peptidase A2" evidence="5">
    <location>
        <begin position="384"/>
        <end position="420"/>
    </location>
</feature>
<feature type="compositionally biased region" description="Basic residues" evidence="3">
    <location>
        <begin position="572"/>
        <end position="583"/>
    </location>
</feature>
<dbReference type="OMA" id="ADNERCH"/>
<feature type="compositionally biased region" description="Basic and acidic residues" evidence="3">
    <location>
        <begin position="513"/>
        <end position="542"/>
    </location>
</feature>
<evidence type="ECO:0000259" key="5">
    <source>
        <dbReference type="PROSITE" id="PS50175"/>
    </source>
</evidence>
<feature type="domain" description="CCHC-type" evidence="4">
    <location>
        <begin position="270"/>
        <end position="286"/>
    </location>
</feature>
<evidence type="ECO:0000256" key="3">
    <source>
        <dbReference type="SAM" id="MobiDB-lite"/>
    </source>
</evidence>
<feature type="domain" description="SCAN box" evidence="6">
    <location>
        <begin position="148"/>
        <end position="226"/>
    </location>
</feature>
<dbReference type="PROSITE" id="PS50804">
    <property type="entry name" value="SCAN_BOX"/>
    <property type="match status" value="1"/>
</dbReference>
<evidence type="ECO:0000313" key="7">
    <source>
        <dbReference type="Ensembl" id="ENSGMOP00000049169.1"/>
    </source>
</evidence>
<evidence type="ECO:0000259" key="6">
    <source>
        <dbReference type="PROSITE" id="PS50804"/>
    </source>
</evidence>
<organism evidence="7 8">
    <name type="scientific">Gadus morhua</name>
    <name type="common">Atlantic cod</name>
    <dbReference type="NCBI Taxonomy" id="8049"/>
    <lineage>
        <taxon>Eukaryota</taxon>
        <taxon>Metazoa</taxon>
        <taxon>Chordata</taxon>
        <taxon>Craniata</taxon>
        <taxon>Vertebrata</taxon>
        <taxon>Euteleostomi</taxon>
        <taxon>Actinopterygii</taxon>
        <taxon>Neopterygii</taxon>
        <taxon>Teleostei</taxon>
        <taxon>Neoteleostei</taxon>
        <taxon>Acanthomorphata</taxon>
        <taxon>Zeiogadaria</taxon>
        <taxon>Gadariae</taxon>
        <taxon>Gadiformes</taxon>
        <taxon>Gadoidei</taxon>
        <taxon>Gadidae</taxon>
        <taxon>Gadus</taxon>
    </lineage>
</organism>
<dbReference type="Pfam" id="PF02023">
    <property type="entry name" value="SCAN"/>
    <property type="match status" value="1"/>
</dbReference>
<dbReference type="PANTHER" id="PTHR46888:SF13">
    <property type="entry name" value="RIBONUCLEASE H"/>
    <property type="match status" value="1"/>
</dbReference>
<dbReference type="Proteomes" id="UP000694546">
    <property type="component" value="Chromosome 10"/>
</dbReference>
<dbReference type="GO" id="GO:0006508">
    <property type="term" value="P:proteolysis"/>
    <property type="evidence" value="ECO:0007669"/>
    <property type="project" value="InterPro"/>
</dbReference>
<feature type="region of interest" description="Disordered" evidence="3">
    <location>
        <begin position="315"/>
        <end position="337"/>
    </location>
</feature>
<dbReference type="GO" id="GO:0003676">
    <property type="term" value="F:nucleic acid binding"/>
    <property type="evidence" value="ECO:0007669"/>
    <property type="project" value="InterPro"/>
</dbReference>
<dbReference type="Gene3D" id="4.10.60.10">
    <property type="entry name" value="Zinc finger, CCHC-type"/>
    <property type="match status" value="1"/>
</dbReference>
<dbReference type="PROSITE" id="PS50175">
    <property type="entry name" value="ASP_PROT_RETROV"/>
    <property type="match status" value="1"/>
</dbReference>
<keyword evidence="1" id="KW-0479">Metal-binding</keyword>
<evidence type="ECO:0000259" key="4">
    <source>
        <dbReference type="PROSITE" id="PS50158"/>
    </source>
</evidence>
<dbReference type="Gene3D" id="1.10.4020.10">
    <property type="entry name" value="DNA breaking-rejoining enzymes"/>
    <property type="match status" value="1"/>
</dbReference>
<keyword evidence="2" id="KW-0175">Coiled coil</keyword>
<feature type="region of interest" description="Disordered" evidence="3">
    <location>
        <begin position="478"/>
        <end position="597"/>
    </location>
</feature>
<dbReference type="InterPro" id="IPR001878">
    <property type="entry name" value="Znf_CCHC"/>
</dbReference>
<dbReference type="GO" id="GO:0004190">
    <property type="term" value="F:aspartic-type endopeptidase activity"/>
    <property type="evidence" value="ECO:0007669"/>
    <property type="project" value="InterPro"/>
</dbReference>
<reference evidence="7" key="2">
    <citation type="submission" date="2025-09" db="UniProtKB">
        <authorList>
            <consortium name="Ensembl"/>
        </authorList>
    </citation>
    <scope>IDENTIFICATION</scope>
</reference>
<dbReference type="GO" id="GO:0008270">
    <property type="term" value="F:zinc ion binding"/>
    <property type="evidence" value="ECO:0007669"/>
    <property type="project" value="UniProtKB-KW"/>
</dbReference>
<evidence type="ECO:0000256" key="2">
    <source>
        <dbReference type="SAM" id="Coils"/>
    </source>
</evidence>
<keyword evidence="1" id="KW-0863">Zinc-finger</keyword>
<evidence type="ECO:0000256" key="1">
    <source>
        <dbReference type="PROSITE-ProRule" id="PRU00047"/>
    </source>
</evidence>
<feature type="compositionally biased region" description="Polar residues" evidence="3">
    <location>
        <begin position="481"/>
        <end position="494"/>
    </location>
</feature>
<evidence type="ECO:0000313" key="8">
    <source>
        <dbReference type="Proteomes" id="UP000694546"/>
    </source>
</evidence>
<evidence type="ECO:0008006" key="9">
    <source>
        <dbReference type="Google" id="ProtNLM"/>
    </source>
</evidence>
<feature type="compositionally biased region" description="Low complexity" evidence="3">
    <location>
        <begin position="558"/>
        <end position="571"/>
    </location>
</feature>
<dbReference type="InterPro" id="IPR003309">
    <property type="entry name" value="SCAN_dom"/>
</dbReference>
<reference evidence="7" key="1">
    <citation type="submission" date="2025-08" db="UniProtKB">
        <authorList>
            <consortium name="Ensembl"/>
        </authorList>
    </citation>
    <scope>IDENTIFICATION</scope>
</reference>
<name>A0A8C5BPH9_GADMO</name>
<dbReference type="PANTHER" id="PTHR46888">
    <property type="entry name" value="ZINC KNUCKLE DOMAINCONTAINING PROTEIN-RELATED"/>
    <property type="match status" value="1"/>
</dbReference>